<reference evidence="1 2" key="1">
    <citation type="journal article" date="2011" name="J. Bacteriol.">
        <title>Genome Sequence of the Ruminal Bacterium Megasphaera elsdenii.</title>
        <authorList>
            <person name="Marx H."/>
            <person name="Graf A.B."/>
            <person name="Tatto N."/>
            <person name="Thallinger G.G."/>
            <person name="Mattanovich D."/>
            <person name="Sauer M."/>
        </authorList>
    </citation>
    <scope>NUCLEOTIDE SEQUENCE [LARGE SCALE GENOMIC DNA]</scope>
    <source>
        <strain evidence="1 2">DSM 20460</strain>
    </source>
</reference>
<dbReference type="GeneID" id="97492941"/>
<gene>
    <name evidence="1" type="ORF">MELS_1934</name>
</gene>
<name>G0VSB2_MEGEL</name>
<organism evidence="1 2">
    <name type="scientific">Megasphaera elsdenii DSM 20460</name>
    <dbReference type="NCBI Taxonomy" id="1064535"/>
    <lineage>
        <taxon>Bacteria</taxon>
        <taxon>Bacillati</taxon>
        <taxon>Bacillota</taxon>
        <taxon>Negativicutes</taxon>
        <taxon>Veillonellales</taxon>
        <taxon>Veillonellaceae</taxon>
        <taxon>Megasphaera</taxon>
    </lineage>
</organism>
<sequence>MEYKKYVQKPFEVEAYQNDSGDYVFRYKTNGEYIESTMPKESFESIYELKEE</sequence>
<dbReference type="AlphaFoldDB" id="G0VSB2"/>
<proteinExistence type="predicted"/>
<evidence type="ECO:0000313" key="1">
    <source>
        <dbReference type="EMBL" id="CCC74152.1"/>
    </source>
</evidence>
<dbReference type="Proteomes" id="UP000010111">
    <property type="component" value="Chromosome"/>
</dbReference>
<evidence type="ECO:0000313" key="2">
    <source>
        <dbReference type="Proteomes" id="UP000010111"/>
    </source>
</evidence>
<dbReference type="KEGG" id="med:MELS_1934"/>
<dbReference type="EMBL" id="HE576794">
    <property type="protein sequence ID" value="CCC74152.1"/>
    <property type="molecule type" value="Genomic_DNA"/>
</dbReference>
<dbReference type="STRING" id="1064535.MELS_1934"/>
<dbReference type="HOGENOM" id="CLU_3081609_0_0_9"/>
<dbReference type="RefSeq" id="WP_014016877.1">
    <property type="nucleotide sequence ID" value="NC_015873.1"/>
</dbReference>
<keyword evidence="2" id="KW-1185">Reference proteome</keyword>
<protein>
    <submittedName>
        <fullName evidence="1">Uncharacterized protein</fullName>
    </submittedName>
</protein>
<accession>G0VSB2</accession>